<dbReference type="OrthoDB" id="6021743at2759"/>
<sequence length="594" mass="67862">MSIKGTMKLLRDLLVDRKEFENWKNNLAWARDGTLYLTTFPDISIGQPKFTRDVNNNSKNLFHVKECPLEFENKLDFELAQQNGLLNSQPVSYPRVCKPSPTDDWIAVLTNNGNISVYKDSKNLINIDSPGDLSRRIYHCFEWNPNGSSIAVGNEDGELQFFGIQKNLETTPEFLFEYSLKLSDAGSRDWVTHITWCDDILIAALSNNSVFSITFPTPSKDPVSKLLQSASRRKITDLKIVDYKVILTCPGYVHRIDLEDYSISSLKTGSPENFYIIPLRYEKESTVLLISNKTSYKVLLGDGLNMTVDNIIAPYLEKKFKKWSTIWNEFNNYETSVVIHGVSLSPDGYSVAIIYNMERVAFKYKIASEQSFCIMFAPLYQSWRISEYADGLAWYQTYHIYDKSMPRLPDNFSADKKLLNGSYPISLDFKSYLIALVKSEEMRSIMFLNMTNEVPSLLSFQEALYEYVANKTSELTNNFDLACVLSLAKILNRQAPITNGKLTMKSGLLEEDFDLESFKADPEIVTSTTNNTWKRCGVTLLPILTTQVKICPVSKKRVLDIKRDDVNNYGWFTRGLLETFNDKSIYSGTTLETI</sequence>
<evidence type="ECO:0000313" key="4">
    <source>
        <dbReference type="Proteomes" id="UP000501346"/>
    </source>
</evidence>
<keyword evidence="4" id="KW-1185">Reference proteome</keyword>
<dbReference type="Proteomes" id="UP000501346">
    <property type="component" value="Chromosome SeXVI"/>
</dbReference>
<dbReference type="InterPro" id="IPR015943">
    <property type="entry name" value="WD40/YVTN_repeat-like_dom_sf"/>
</dbReference>
<dbReference type="SUPFAM" id="SSF50978">
    <property type="entry name" value="WD40 repeat-like"/>
    <property type="match status" value="1"/>
</dbReference>
<dbReference type="InterPro" id="IPR036322">
    <property type="entry name" value="WD40_repeat_dom_sf"/>
</dbReference>
<evidence type="ECO:0000259" key="2">
    <source>
        <dbReference type="Pfam" id="PF12894"/>
    </source>
</evidence>
<organism evidence="3 4">
    <name type="scientific">Saccharomyces pastorianus</name>
    <name type="common">Lager yeast</name>
    <name type="synonym">Saccharomyces cerevisiae x Saccharomyces eubayanus</name>
    <dbReference type="NCBI Taxonomy" id="27292"/>
    <lineage>
        <taxon>Eukaryota</taxon>
        <taxon>Fungi</taxon>
        <taxon>Dikarya</taxon>
        <taxon>Ascomycota</taxon>
        <taxon>Saccharomycotina</taxon>
        <taxon>Saccharomycetes</taxon>
        <taxon>Saccharomycetales</taxon>
        <taxon>Saccharomycetaceae</taxon>
        <taxon>Saccharomyces</taxon>
    </lineage>
</organism>
<dbReference type="EMBL" id="CP049013">
    <property type="protein sequence ID" value="QID88420.1"/>
    <property type="molecule type" value="Genomic_DNA"/>
</dbReference>
<dbReference type="Gene3D" id="2.130.10.10">
    <property type="entry name" value="YVTN repeat-like/Quinoprotein amine dehydrogenase"/>
    <property type="match status" value="1"/>
</dbReference>
<evidence type="ECO:0000259" key="1">
    <source>
        <dbReference type="Pfam" id="PF12660"/>
    </source>
</evidence>
<feature type="domain" description="Anaphase-promoting complex subunit 4-like WD40" evidence="2">
    <location>
        <begin position="100"/>
        <end position="167"/>
    </location>
</feature>
<dbReference type="AlphaFoldDB" id="A0A6C1EIB5"/>
<dbReference type="Pfam" id="PF12894">
    <property type="entry name" value="ANAPC4_WD40"/>
    <property type="match status" value="1"/>
</dbReference>
<protein>
    <submittedName>
        <fullName evidence="3">Tau 60 subunit of transcription factor TFIIIC</fullName>
    </submittedName>
</protein>
<accession>A0A6C1EIB5</accession>
<dbReference type="InterPro" id="IPR024764">
    <property type="entry name" value="TFIIIC_Znf"/>
</dbReference>
<dbReference type="InterPro" id="IPR024977">
    <property type="entry name" value="Apc4-like_WD40_dom"/>
</dbReference>
<evidence type="ECO:0000313" key="3">
    <source>
        <dbReference type="EMBL" id="QID88420.1"/>
    </source>
</evidence>
<reference evidence="3 4" key="1">
    <citation type="journal article" date="2019" name="BMC Genomics">
        <title>Chromosome level assembly and comparative genome analysis confirm lager-brewing yeasts originated from a single hybridization.</title>
        <authorList>
            <person name="Salazar A.N."/>
            <person name="Gorter de Vries A.R."/>
            <person name="van den Broek M."/>
            <person name="Brouwers N."/>
            <person name="de la Torre Cortes P."/>
            <person name="Kuijpers N.G.A."/>
            <person name="Daran J.G."/>
            <person name="Abeel T."/>
        </authorList>
    </citation>
    <scope>NUCLEOTIDE SEQUENCE [LARGE SCALE GENOMIC DNA]</scope>
    <source>
        <strain evidence="3 4">CBS 1483</strain>
    </source>
</reference>
<dbReference type="Pfam" id="PF12660">
    <property type="entry name" value="zf-TFIIIC"/>
    <property type="match status" value="1"/>
</dbReference>
<proteinExistence type="predicted"/>
<name>A0A6C1EIB5_SACPS</name>
<gene>
    <name evidence="3" type="primary">TFC8_3</name>
    <name evidence="3" type="ORF">GRS66_011133</name>
</gene>
<feature type="domain" description="Transcription factor IIIC putative zinc-finger" evidence="1">
    <location>
        <begin position="525"/>
        <end position="590"/>
    </location>
</feature>